<evidence type="ECO:0000259" key="13">
    <source>
        <dbReference type="PROSITE" id="PS50885"/>
    </source>
</evidence>
<dbReference type="Gene3D" id="3.30.565.10">
    <property type="entry name" value="Histidine kinase-like ATPase, C-terminal domain"/>
    <property type="match status" value="1"/>
</dbReference>
<reference evidence="14" key="1">
    <citation type="submission" date="2021-02" db="EMBL/GenBank/DDBJ databases">
        <title>Phycicoccus sp. MQZ13P-5T, whole genome shotgun sequence.</title>
        <authorList>
            <person name="Tuo L."/>
        </authorList>
    </citation>
    <scope>NUCLEOTIDE SEQUENCE</scope>
    <source>
        <strain evidence="14">MQZ13P-5</strain>
    </source>
</reference>
<dbReference type="EC" id="2.7.13.3" evidence="3"/>
<dbReference type="EMBL" id="JAFDVD010000003">
    <property type="protein sequence ID" value="MBM6399221.1"/>
    <property type="molecule type" value="Genomic_DNA"/>
</dbReference>
<evidence type="ECO:0000256" key="5">
    <source>
        <dbReference type="ARBA" id="ARBA00022679"/>
    </source>
</evidence>
<evidence type="ECO:0000256" key="7">
    <source>
        <dbReference type="ARBA" id="ARBA00022777"/>
    </source>
</evidence>
<evidence type="ECO:0000256" key="3">
    <source>
        <dbReference type="ARBA" id="ARBA00012438"/>
    </source>
</evidence>
<evidence type="ECO:0000256" key="4">
    <source>
        <dbReference type="ARBA" id="ARBA00022553"/>
    </source>
</evidence>
<dbReference type="Gene3D" id="1.10.287.130">
    <property type="match status" value="1"/>
</dbReference>
<dbReference type="SMART" id="SM00388">
    <property type="entry name" value="HisKA"/>
    <property type="match status" value="1"/>
</dbReference>
<name>A0ABS2CJ67_9MICO</name>
<protein>
    <recommendedName>
        <fullName evidence="3">histidine kinase</fullName>
        <ecNumber evidence="3">2.7.13.3</ecNumber>
    </recommendedName>
</protein>
<keyword evidence="5" id="KW-0808">Transferase</keyword>
<dbReference type="Pfam" id="PF00512">
    <property type="entry name" value="HisKA"/>
    <property type="match status" value="1"/>
</dbReference>
<dbReference type="InterPro" id="IPR036890">
    <property type="entry name" value="HATPase_C_sf"/>
</dbReference>
<dbReference type="PROSITE" id="PS50885">
    <property type="entry name" value="HAMP"/>
    <property type="match status" value="1"/>
</dbReference>
<dbReference type="InterPro" id="IPR036097">
    <property type="entry name" value="HisK_dim/P_sf"/>
</dbReference>
<feature type="transmembrane region" description="Helical" evidence="11">
    <location>
        <begin position="149"/>
        <end position="171"/>
    </location>
</feature>
<evidence type="ECO:0000256" key="8">
    <source>
        <dbReference type="ARBA" id="ARBA00022989"/>
    </source>
</evidence>
<dbReference type="Pfam" id="PF02518">
    <property type="entry name" value="HATPase_c"/>
    <property type="match status" value="1"/>
</dbReference>
<comment type="catalytic activity">
    <reaction evidence="1">
        <text>ATP + protein L-histidine = ADP + protein N-phospho-L-histidine.</text>
        <dbReference type="EC" id="2.7.13.3"/>
    </reaction>
</comment>
<dbReference type="SUPFAM" id="SSF158472">
    <property type="entry name" value="HAMP domain-like"/>
    <property type="match status" value="1"/>
</dbReference>
<accession>A0ABS2CJ67</accession>
<comment type="caution">
    <text evidence="14">The sequence shown here is derived from an EMBL/GenBank/DDBJ whole genome shotgun (WGS) entry which is preliminary data.</text>
</comment>
<keyword evidence="7 14" id="KW-0418">Kinase</keyword>
<organism evidence="14 15">
    <name type="scientific">Phycicoccus sonneratiae</name>
    <dbReference type="NCBI Taxonomy" id="2807628"/>
    <lineage>
        <taxon>Bacteria</taxon>
        <taxon>Bacillati</taxon>
        <taxon>Actinomycetota</taxon>
        <taxon>Actinomycetes</taxon>
        <taxon>Micrococcales</taxon>
        <taxon>Intrasporangiaceae</taxon>
        <taxon>Phycicoccus</taxon>
    </lineage>
</organism>
<evidence type="ECO:0000256" key="6">
    <source>
        <dbReference type="ARBA" id="ARBA00022692"/>
    </source>
</evidence>
<dbReference type="GO" id="GO:0016301">
    <property type="term" value="F:kinase activity"/>
    <property type="evidence" value="ECO:0007669"/>
    <property type="project" value="UniProtKB-KW"/>
</dbReference>
<dbReference type="PRINTS" id="PR00344">
    <property type="entry name" value="BCTRLSENSOR"/>
</dbReference>
<dbReference type="SMART" id="SM00387">
    <property type="entry name" value="HATPase_c"/>
    <property type="match status" value="1"/>
</dbReference>
<dbReference type="InterPro" id="IPR005467">
    <property type="entry name" value="His_kinase_dom"/>
</dbReference>
<dbReference type="PANTHER" id="PTHR45436">
    <property type="entry name" value="SENSOR HISTIDINE KINASE YKOH"/>
    <property type="match status" value="1"/>
</dbReference>
<dbReference type="InterPro" id="IPR003661">
    <property type="entry name" value="HisK_dim/P_dom"/>
</dbReference>
<evidence type="ECO:0000259" key="12">
    <source>
        <dbReference type="PROSITE" id="PS50109"/>
    </source>
</evidence>
<feature type="domain" description="HAMP" evidence="13">
    <location>
        <begin position="173"/>
        <end position="226"/>
    </location>
</feature>
<gene>
    <name evidence="14" type="ORF">JQN70_02350</name>
</gene>
<dbReference type="CDD" id="cd06225">
    <property type="entry name" value="HAMP"/>
    <property type="match status" value="1"/>
</dbReference>
<sequence>MTLRRRLVAAVAVLAVLSVVAGVTVVLVQRAFLLGRLDAQISALAENPRAVLLASQRSEGAVATAALSDVYVGRMGADGRLSTVLAPQADPTLVPDLEPGERVLTPAGRSTASGDAPRVRVVTVPLANGRAQAVIAVPTTSADLTTRRLALTLGLTGLVVAAFVGLLLWWVDRLGLRPIAEMTDAADAITAGDTSRRVPPGPPGTEAARLGEALNTMIDTTTATNERMRRFVADASHELRTPLTTLGGYAALHATREPGPLDDRGRADVDDAMRRIGDEAARMRRLVDGLLDLAGLDAPDALRREPVDLAEVLRDVASDLRVVAPDRVVTLDAPEHLVVTADRDRVTQALVGLTSNAVRHTPDGTPVALRVLVRPGWVRVEVADAGPGIPAEHLPHLLERFYRVDRSRSSGSGGSGLGLAVVDAVARAHGGSVEVTSEAGRGTVFALVLPA</sequence>
<dbReference type="RefSeq" id="WP_204129691.1">
    <property type="nucleotide sequence ID" value="NZ_JAFDVD010000003.1"/>
</dbReference>
<dbReference type="PANTHER" id="PTHR45436:SF5">
    <property type="entry name" value="SENSOR HISTIDINE KINASE TRCS"/>
    <property type="match status" value="1"/>
</dbReference>
<dbReference type="InterPro" id="IPR003594">
    <property type="entry name" value="HATPase_dom"/>
</dbReference>
<evidence type="ECO:0000256" key="9">
    <source>
        <dbReference type="ARBA" id="ARBA00023012"/>
    </source>
</evidence>
<dbReference type="Pfam" id="PF00672">
    <property type="entry name" value="HAMP"/>
    <property type="match status" value="1"/>
</dbReference>
<feature type="domain" description="Histidine kinase" evidence="12">
    <location>
        <begin position="234"/>
        <end position="451"/>
    </location>
</feature>
<dbReference type="InterPro" id="IPR003660">
    <property type="entry name" value="HAMP_dom"/>
</dbReference>
<dbReference type="PROSITE" id="PS50109">
    <property type="entry name" value="HIS_KIN"/>
    <property type="match status" value="1"/>
</dbReference>
<keyword evidence="15" id="KW-1185">Reference proteome</keyword>
<keyword evidence="8 11" id="KW-1133">Transmembrane helix</keyword>
<keyword evidence="6 11" id="KW-0812">Transmembrane</keyword>
<comment type="subcellular location">
    <subcellularLocation>
        <location evidence="2">Cell membrane</location>
    </subcellularLocation>
</comment>
<keyword evidence="4" id="KW-0597">Phosphoprotein</keyword>
<proteinExistence type="predicted"/>
<evidence type="ECO:0000256" key="11">
    <source>
        <dbReference type="SAM" id="Phobius"/>
    </source>
</evidence>
<dbReference type="SUPFAM" id="SSF47384">
    <property type="entry name" value="Homodimeric domain of signal transducing histidine kinase"/>
    <property type="match status" value="1"/>
</dbReference>
<evidence type="ECO:0000256" key="10">
    <source>
        <dbReference type="ARBA" id="ARBA00023136"/>
    </source>
</evidence>
<evidence type="ECO:0000313" key="14">
    <source>
        <dbReference type="EMBL" id="MBM6399221.1"/>
    </source>
</evidence>
<dbReference type="Gene3D" id="6.10.340.10">
    <property type="match status" value="1"/>
</dbReference>
<evidence type="ECO:0000313" key="15">
    <source>
        <dbReference type="Proteomes" id="UP001430172"/>
    </source>
</evidence>
<keyword evidence="10 11" id="KW-0472">Membrane</keyword>
<dbReference type="Proteomes" id="UP001430172">
    <property type="component" value="Unassembled WGS sequence"/>
</dbReference>
<dbReference type="CDD" id="cd00075">
    <property type="entry name" value="HATPase"/>
    <property type="match status" value="1"/>
</dbReference>
<evidence type="ECO:0000256" key="2">
    <source>
        <dbReference type="ARBA" id="ARBA00004236"/>
    </source>
</evidence>
<dbReference type="InterPro" id="IPR050428">
    <property type="entry name" value="TCS_sensor_his_kinase"/>
</dbReference>
<keyword evidence="9" id="KW-0902">Two-component regulatory system</keyword>
<dbReference type="InterPro" id="IPR004358">
    <property type="entry name" value="Sig_transdc_His_kin-like_C"/>
</dbReference>
<evidence type="ECO:0000256" key="1">
    <source>
        <dbReference type="ARBA" id="ARBA00000085"/>
    </source>
</evidence>
<dbReference type="CDD" id="cd00082">
    <property type="entry name" value="HisKA"/>
    <property type="match status" value="1"/>
</dbReference>
<dbReference type="SUPFAM" id="SSF55874">
    <property type="entry name" value="ATPase domain of HSP90 chaperone/DNA topoisomerase II/histidine kinase"/>
    <property type="match status" value="1"/>
</dbReference>
<dbReference type="SMART" id="SM00304">
    <property type="entry name" value="HAMP"/>
    <property type="match status" value="1"/>
</dbReference>